<protein>
    <submittedName>
        <fullName evidence="1">Uncharacterized protein</fullName>
    </submittedName>
</protein>
<organism evidence="1 2">
    <name type="scientific">Azospirillum baldaniorum</name>
    <dbReference type="NCBI Taxonomy" id="1064539"/>
    <lineage>
        <taxon>Bacteria</taxon>
        <taxon>Pseudomonadati</taxon>
        <taxon>Pseudomonadota</taxon>
        <taxon>Alphaproteobacteria</taxon>
        <taxon>Rhodospirillales</taxon>
        <taxon>Azospirillaceae</taxon>
        <taxon>Azospirillum</taxon>
    </lineage>
</organism>
<reference evidence="1 2" key="1">
    <citation type="journal article" date="2011" name="PLoS Genet.">
        <title>Azospirillum genomes reveal transition of bacteria from aquatic to terrestrial environments.</title>
        <authorList>
            <person name="Wisniewski-Dye F."/>
            <person name="Borziak K."/>
            <person name="Khalsa-Moyers G."/>
            <person name="Alexandre G."/>
            <person name="Sukharnikov L.O."/>
            <person name="Wuichet K."/>
            <person name="Hurst G.B."/>
            <person name="McDonald W.H."/>
            <person name="Robertson J.S."/>
            <person name="Barbe V."/>
            <person name="Calteau A."/>
            <person name="Rouy Z."/>
            <person name="Mangenot S."/>
            <person name="Prigent-Combaret C."/>
            <person name="Normand P."/>
            <person name="Boyer M."/>
            <person name="Siguier P."/>
            <person name="Dessaux Y."/>
            <person name="Elmerich C."/>
            <person name="Condemine G."/>
            <person name="Krishnen G."/>
            <person name="Kennedy I."/>
            <person name="Paterson A.H."/>
            <person name="Gonzalez V."/>
            <person name="Mavingui P."/>
            <person name="Zhulin I.B."/>
        </authorList>
    </citation>
    <scope>NUCLEOTIDE SEQUENCE [LARGE SCALE GENOMIC DNA]</scope>
    <source>
        <strain evidence="1 2">Sp245</strain>
    </source>
</reference>
<dbReference type="KEGG" id="abs:AZOBR_p120011"/>
<dbReference type="AlphaFoldDB" id="A0A9P1JTY7"/>
<name>A0A9P1JTY7_9PROT</name>
<geneLocation type="plasmid" evidence="1 2">
    <name>AZOBR_p1</name>
</geneLocation>
<gene>
    <name evidence="1" type="ORF">AZOBR_p120011</name>
</gene>
<evidence type="ECO:0000313" key="1">
    <source>
        <dbReference type="EMBL" id="CCC99693.1"/>
    </source>
</evidence>
<keyword evidence="1" id="KW-0614">Plasmid</keyword>
<accession>A0A9P1JTY7</accession>
<sequence length="21" mass="2440">MMRRFAAPLSLLTQPYGAFRL</sequence>
<proteinExistence type="predicted"/>
<keyword evidence="2" id="KW-1185">Reference proteome</keyword>
<dbReference type="Proteomes" id="UP000007319">
    <property type="component" value="Plasmid AZOBR_p1"/>
</dbReference>
<dbReference type="EMBL" id="HE577328">
    <property type="protein sequence ID" value="CCC99693.1"/>
    <property type="molecule type" value="Genomic_DNA"/>
</dbReference>
<evidence type="ECO:0000313" key="2">
    <source>
        <dbReference type="Proteomes" id="UP000007319"/>
    </source>
</evidence>